<dbReference type="InterPro" id="IPR044992">
    <property type="entry name" value="ChyE-like"/>
</dbReference>
<dbReference type="InterPro" id="IPR029062">
    <property type="entry name" value="Class_I_gatase-like"/>
</dbReference>
<dbReference type="Pfam" id="PF00117">
    <property type="entry name" value="GATase"/>
    <property type="match status" value="1"/>
</dbReference>
<dbReference type="GeneID" id="71993194"/>
<dbReference type="PANTHER" id="PTHR42695:SF5">
    <property type="entry name" value="GLUTAMINE AMIDOTRANSFERASE YLR126C-RELATED"/>
    <property type="match status" value="1"/>
</dbReference>
<dbReference type="AlphaFoldDB" id="A0A9Q8PJU9"/>
<name>A0A9Q8PJU9_PASFU</name>
<dbReference type="EMBL" id="CP090173">
    <property type="protein sequence ID" value="UJO23776.1"/>
    <property type="molecule type" value="Genomic_DNA"/>
</dbReference>
<evidence type="ECO:0000313" key="3">
    <source>
        <dbReference type="Proteomes" id="UP000756132"/>
    </source>
</evidence>
<keyword evidence="3" id="KW-1185">Reference proteome</keyword>
<dbReference type="OrthoDB" id="1669814at2759"/>
<dbReference type="RefSeq" id="XP_047768142.1">
    <property type="nucleotide sequence ID" value="XM_047912464.1"/>
</dbReference>
<feature type="domain" description="Glutamine amidotransferase" evidence="1">
    <location>
        <begin position="54"/>
        <end position="202"/>
    </location>
</feature>
<dbReference type="CDD" id="cd01741">
    <property type="entry name" value="GATase1_1"/>
    <property type="match status" value="1"/>
</dbReference>
<reference evidence="2" key="2">
    <citation type="journal article" date="2022" name="Microb. Genom.">
        <title>A chromosome-scale genome assembly of the tomato pathogen Cladosporium fulvum reveals a compartmentalized genome architecture and the presence of a dispensable chromosome.</title>
        <authorList>
            <person name="Zaccaron A.Z."/>
            <person name="Chen L.H."/>
            <person name="Samaras A."/>
            <person name="Stergiopoulos I."/>
        </authorList>
    </citation>
    <scope>NUCLEOTIDE SEQUENCE</scope>
    <source>
        <strain evidence="2">Race5_Kim</strain>
    </source>
</reference>
<organism evidence="2 3">
    <name type="scientific">Passalora fulva</name>
    <name type="common">Tomato leaf mold</name>
    <name type="synonym">Cladosporium fulvum</name>
    <dbReference type="NCBI Taxonomy" id="5499"/>
    <lineage>
        <taxon>Eukaryota</taxon>
        <taxon>Fungi</taxon>
        <taxon>Dikarya</taxon>
        <taxon>Ascomycota</taxon>
        <taxon>Pezizomycotina</taxon>
        <taxon>Dothideomycetes</taxon>
        <taxon>Dothideomycetidae</taxon>
        <taxon>Mycosphaerellales</taxon>
        <taxon>Mycosphaerellaceae</taxon>
        <taxon>Fulvia</taxon>
    </lineage>
</organism>
<dbReference type="GO" id="GO:0005829">
    <property type="term" value="C:cytosol"/>
    <property type="evidence" value="ECO:0007669"/>
    <property type="project" value="TreeGrafter"/>
</dbReference>
<dbReference type="PANTHER" id="PTHR42695">
    <property type="entry name" value="GLUTAMINE AMIDOTRANSFERASE YLR126C-RELATED"/>
    <property type="match status" value="1"/>
</dbReference>
<dbReference type="Proteomes" id="UP000756132">
    <property type="component" value="Chromosome 11"/>
</dbReference>
<dbReference type="Gene3D" id="3.40.50.880">
    <property type="match status" value="1"/>
</dbReference>
<proteinExistence type="predicted"/>
<dbReference type="InterPro" id="IPR017926">
    <property type="entry name" value="GATASE"/>
</dbReference>
<dbReference type="PROSITE" id="PS51273">
    <property type="entry name" value="GATASE_TYPE_1"/>
    <property type="match status" value="1"/>
</dbReference>
<reference evidence="2" key="1">
    <citation type="submission" date="2021-12" db="EMBL/GenBank/DDBJ databases">
        <authorList>
            <person name="Zaccaron A."/>
            <person name="Stergiopoulos I."/>
        </authorList>
    </citation>
    <scope>NUCLEOTIDE SEQUENCE</scope>
    <source>
        <strain evidence="2">Race5_Kim</strain>
    </source>
</reference>
<dbReference type="KEGG" id="ffu:CLAFUR5_13316"/>
<keyword evidence="2" id="KW-0315">Glutamine amidotransferase</keyword>
<gene>
    <name evidence="2" type="ORF">CLAFUR5_13316</name>
</gene>
<protein>
    <submittedName>
        <fullName evidence="2">Glutamine amidotransferase-like protein</fullName>
    </submittedName>
</protein>
<evidence type="ECO:0000313" key="2">
    <source>
        <dbReference type="EMBL" id="UJO23776.1"/>
    </source>
</evidence>
<dbReference type="SUPFAM" id="SSF52317">
    <property type="entry name" value="Class I glutamine amidotransferase-like"/>
    <property type="match status" value="1"/>
</dbReference>
<dbReference type="GO" id="GO:0005634">
    <property type="term" value="C:nucleus"/>
    <property type="evidence" value="ECO:0007669"/>
    <property type="project" value="TreeGrafter"/>
</dbReference>
<accession>A0A9Q8PJU9</accession>
<evidence type="ECO:0000259" key="1">
    <source>
        <dbReference type="Pfam" id="PF00117"/>
    </source>
</evidence>
<sequence length="259" mass="28516">MVEAAARPKLRVAVLKCDNPLAVIQERYGSYGDIFEKLLKQGQAGAALDEKSDLAVSKWDVADQQTYPRLEDVDAVLLTEANVDGNAEDPWILTLLRFVQEAYRMRIPILGVCFGHQVIARALGATVRRSDCYEISATTVSLTSSGSSLFDGKQNLVLHQMHRDVVESVPAGCKSIGSSARCEIHGLYQPGRIMTLQGHAEFDQFMVERAASSRAEQGILSEEVAKDGIARAELPHDGDLVARAMYRFVWQASKAPRRV</sequence>